<proteinExistence type="inferred from homology"/>
<keyword evidence="4" id="KW-0472">Membrane</keyword>
<comment type="function">
    <text evidence="6">Has immunoglobulin-binding and hemagglutination properties, and can bind to mannose. Essential for virulence. May be involved in LPS biosynthesis or polysaccharide transport.</text>
</comment>
<sequence>MRIWLLVRITAVGVLMVAALALFRLQQGGSGFTGAAALFGTNRDSVSAATGTVVRAPTSDKLAPAAPPPGPVIRVTTVPVGPSPLVSPAPSATAPAAPAKPADAARPQPQPPAPAAVSAADFAASFPPKLSTPLPGPGPDSAQPQAQPAPTRAARAPAQEQGDAAAPPSSADAPRAEARKGGDKVASVAPARTRPAFLSGGAGQAGCTRYKSYDPATQTYRSYDGVTRECKPRR</sequence>
<evidence type="ECO:0000313" key="8">
    <source>
        <dbReference type="EMBL" id="XBO39125.1"/>
    </source>
</evidence>
<organism evidence="8">
    <name type="scientific">Alsobacter sp. KACC 23698</name>
    <dbReference type="NCBI Taxonomy" id="3149229"/>
    <lineage>
        <taxon>Bacteria</taxon>
        <taxon>Pseudomonadati</taxon>
        <taxon>Pseudomonadota</taxon>
        <taxon>Alphaproteobacteria</taxon>
        <taxon>Hyphomicrobiales</taxon>
        <taxon>Alsobacteraceae</taxon>
        <taxon>Alsobacter</taxon>
    </lineage>
</organism>
<evidence type="ECO:0000256" key="4">
    <source>
        <dbReference type="ARBA" id="ARBA00022475"/>
    </source>
</evidence>
<protein>
    <recommendedName>
        <fullName evidence="3">Lectin-like protein BA14k</fullName>
    </recommendedName>
</protein>
<dbReference type="RefSeq" id="WP_406855966.1">
    <property type="nucleotide sequence ID" value="NZ_CP157484.1"/>
</dbReference>
<dbReference type="Pfam" id="PF07886">
    <property type="entry name" value="BA14K"/>
    <property type="match status" value="1"/>
</dbReference>
<evidence type="ECO:0000256" key="3">
    <source>
        <dbReference type="ARBA" id="ARBA00020552"/>
    </source>
</evidence>
<evidence type="ECO:0000256" key="2">
    <source>
        <dbReference type="ARBA" id="ARBA00010270"/>
    </source>
</evidence>
<dbReference type="AlphaFoldDB" id="A0AAU7JG56"/>
<keyword evidence="4" id="KW-1003">Cell membrane</keyword>
<feature type="compositionally biased region" description="Low complexity" evidence="7">
    <location>
        <begin position="115"/>
        <end position="129"/>
    </location>
</feature>
<feature type="compositionally biased region" description="Basic and acidic residues" evidence="7">
    <location>
        <begin position="174"/>
        <end position="183"/>
    </location>
</feature>
<keyword evidence="5" id="KW-0430">Lectin</keyword>
<reference evidence="8" key="1">
    <citation type="submission" date="2024-05" db="EMBL/GenBank/DDBJ databases">
        <authorList>
            <person name="Kim S."/>
            <person name="Heo J."/>
            <person name="Choi H."/>
            <person name="Choi Y."/>
            <person name="Kwon S.-W."/>
            <person name="Kim Y."/>
        </authorList>
    </citation>
    <scope>NUCLEOTIDE SEQUENCE</scope>
    <source>
        <strain evidence="8">KACC 23698</strain>
    </source>
</reference>
<accession>A0AAU7JG56</accession>
<feature type="compositionally biased region" description="Low complexity" evidence="7">
    <location>
        <begin position="142"/>
        <end position="173"/>
    </location>
</feature>
<comment type="similarity">
    <text evidence="2">Belongs to the BA14k family.</text>
</comment>
<feature type="region of interest" description="Disordered" evidence="7">
    <location>
        <begin position="84"/>
        <end position="210"/>
    </location>
</feature>
<feature type="compositionally biased region" description="Low complexity" evidence="7">
    <location>
        <begin position="88"/>
        <end position="107"/>
    </location>
</feature>
<dbReference type="GO" id="GO:0030246">
    <property type="term" value="F:carbohydrate binding"/>
    <property type="evidence" value="ECO:0007669"/>
    <property type="project" value="UniProtKB-KW"/>
</dbReference>
<dbReference type="GO" id="GO:0016020">
    <property type="term" value="C:membrane"/>
    <property type="evidence" value="ECO:0007669"/>
    <property type="project" value="UniProtKB-SubCell"/>
</dbReference>
<evidence type="ECO:0000256" key="5">
    <source>
        <dbReference type="ARBA" id="ARBA00022734"/>
    </source>
</evidence>
<evidence type="ECO:0000256" key="6">
    <source>
        <dbReference type="ARBA" id="ARBA00025321"/>
    </source>
</evidence>
<dbReference type="InterPro" id="IPR012413">
    <property type="entry name" value="BA14K"/>
</dbReference>
<name>A0AAU7JG56_9HYPH</name>
<dbReference type="EMBL" id="CP157484">
    <property type="protein sequence ID" value="XBO39125.1"/>
    <property type="molecule type" value="Genomic_DNA"/>
</dbReference>
<gene>
    <name evidence="8" type="ORF">ABEG18_26200</name>
</gene>
<evidence type="ECO:0000256" key="7">
    <source>
        <dbReference type="SAM" id="MobiDB-lite"/>
    </source>
</evidence>
<evidence type="ECO:0000256" key="1">
    <source>
        <dbReference type="ARBA" id="ARBA00004167"/>
    </source>
</evidence>
<comment type="subcellular location">
    <subcellularLocation>
        <location evidence="1">Membrane</location>
        <topology evidence="1">Single-pass membrane protein</topology>
    </subcellularLocation>
</comment>